<reference evidence="1 2" key="1">
    <citation type="submission" date="2019-12" db="EMBL/GenBank/DDBJ databases">
        <title>WGS of CPCC 203550 I12A-02606.</title>
        <authorList>
            <person name="Jiang Z."/>
        </authorList>
    </citation>
    <scope>NUCLEOTIDE SEQUENCE [LARGE SCALE GENOMIC DNA]</scope>
    <source>
        <strain evidence="1 2">I12A-02606</strain>
    </source>
</reference>
<protein>
    <recommendedName>
        <fullName evidence="3">CBS domain-containing protein</fullName>
    </recommendedName>
</protein>
<dbReference type="RefSeq" id="WP_163476420.1">
    <property type="nucleotide sequence ID" value="NZ_JAAGWE010000014.1"/>
</dbReference>
<comment type="caution">
    <text evidence="1">The sequence shown here is derived from an EMBL/GenBank/DDBJ whole genome shotgun (WGS) entry which is preliminary data.</text>
</comment>
<organism evidence="1 2">
    <name type="scientific">Geodermatophilus normandii</name>
    <dbReference type="NCBI Taxonomy" id="1137989"/>
    <lineage>
        <taxon>Bacteria</taxon>
        <taxon>Bacillati</taxon>
        <taxon>Actinomycetota</taxon>
        <taxon>Actinomycetes</taxon>
        <taxon>Geodermatophilales</taxon>
        <taxon>Geodermatophilaceae</taxon>
        <taxon>Geodermatophilus</taxon>
    </lineage>
</organism>
<proteinExistence type="predicted"/>
<dbReference type="AlphaFoldDB" id="A0A6P0GG78"/>
<sequence>MQARDVMTRDVVTVGPHPAARHAVEVVAAGSLAALPVVGPQGGSW</sequence>
<dbReference type="EMBL" id="JAAGWE010000014">
    <property type="protein sequence ID" value="NEM06264.1"/>
    <property type="molecule type" value="Genomic_DNA"/>
</dbReference>
<evidence type="ECO:0000313" key="2">
    <source>
        <dbReference type="Proteomes" id="UP000471126"/>
    </source>
</evidence>
<dbReference type="Gene3D" id="3.10.580.10">
    <property type="entry name" value="CBS-domain"/>
    <property type="match status" value="1"/>
</dbReference>
<evidence type="ECO:0008006" key="3">
    <source>
        <dbReference type="Google" id="ProtNLM"/>
    </source>
</evidence>
<name>A0A6P0GG78_9ACTN</name>
<gene>
    <name evidence="1" type="ORF">GCU54_09580</name>
</gene>
<dbReference type="InterPro" id="IPR046342">
    <property type="entry name" value="CBS_dom_sf"/>
</dbReference>
<evidence type="ECO:0000313" key="1">
    <source>
        <dbReference type="EMBL" id="NEM06264.1"/>
    </source>
</evidence>
<dbReference type="SUPFAM" id="SSF54631">
    <property type="entry name" value="CBS-domain pair"/>
    <property type="match status" value="1"/>
</dbReference>
<accession>A0A6P0GG78</accession>
<dbReference type="Proteomes" id="UP000471126">
    <property type="component" value="Unassembled WGS sequence"/>
</dbReference>